<keyword evidence="3 5" id="KW-0238">DNA-binding</keyword>
<dbReference type="Gene3D" id="1.10.357.10">
    <property type="entry name" value="Tetracycline Repressor, domain 2"/>
    <property type="match status" value="1"/>
</dbReference>
<dbReference type="InterPro" id="IPR023772">
    <property type="entry name" value="DNA-bd_HTH_TetR-type_CS"/>
</dbReference>
<gene>
    <name evidence="8" type="ORF">GCM10010517_74620</name>
</gene>
<keyword evidence="4" id="KW-0804">Transcription</keyword>
<dbReference type="PROSITE" id="PS50977">
    <property type="entry name" value="HTH_TETR_2"/>
    <property type="match status" value="1"/>
</dbReference>
<accession>A0ABP6ISR4</accession>
<evidence type="ECO:0000313" key="8">
    <source>
        <dbReference type="EMBL" id="GAA2908184.1"/>
    </source>
</evidence>
<dbReference type="PANTHER" id="PTHR30055:SF151">
    <property type="entry name" value="TRANSCRIPTIONAL REGULATORY PROTEIN"/>
    <property type="match status" value="1"/>
</dbReference>
<evidence type="ECO:0000259" key="7">
    <source>
        <dbReference type="PROSITE" id="PS50977"/>
    </source>
</evidence>
<evidence type="ECO:0000313" key="9">
    <source>
        <dbReference type="Proteomes" id="UP001500831"/>
    </source>
</evidence>
<dbReference type="InterPro" id="IPR036271">
    <property type="entry name" value="Tet_transcr_reg_TetR-rel_C_sf"/>
</dbReference>
<dbReference type="Proteomes" id="UP001500831">
    <property type="component" value="Unassembled WGS sequence"/>
</dbReference>
<protein>
    <submittedName>
        <fullName evidence="8">TetR/AcrR family transcriptional regulator C-terminal domain-containing protein</fullName>
    </submittedName>
</protein>
<dbReference type="PROSITE" id="PS01081">
    <property type="entry name" value="HTH_TETR_1"/>
    <property type="match status" value="1"/>
</dbReference>
<evidence type="ECO:0000256" key="2">
    <source>
        <dbReference type="ARBA" id="ARBA00023015"/>
    </source>
</evidence>
<evidence type="ECO:0000256" key="1">
    <source>
        <dbReference type="ARBA" id="ARBA00022491"/>
    </source>
</evidence>
<dbReference type="InterPro" id="IPR001647">
    <property type="entry name" value="HTH_TetR"/>
</dbReference>
<dbReference type="PRINTS" id="PR00455">
    <property type="entry name" value="HTHTETR"/>
</dbReference>
<dbReference type="InterPro" id="IPR009057">
    <property type="entry name" value="Homeodomain-like_sf"/>
</dbReference>
<evidence type="ECO:0000256" key="6">
    <source>
        <dbReference type="SAM" id="MobiDB-lite"/>
    </source>
</evidence>
<dbReference type="SUPFAM" id="SSF46689">
    <property type="entry name" value="Homeodomain-like"/>
    <property type="match status" value="1"/>
</dbReference>
<keyword evidence="9" id="KW-1185">Reference proteome</keyword>
<feature type="DNA-binding region" description="H-T-H motif" evidence="5">
    <location>
        <begin position="43"/>
        <end position="62"/>
    </location>
</feature>
<dbReference type="EMBL" id="BAAAVI010000094">
    <property type="protein sequence ID" value="GAA2908184.1"/>
    <property type="molecule type" value="Genomic_DNA"/>
</dbReference>
<dbReference type="InterPro" id="IPR004111">
    <property type="entry name" value="Repressor_TetR_C"/>
</dbReference>
<comment type="caution">
    <text evidence="8">The sequence shown here is derived from an EMBL/GenBank/DDBJ whole genome shotgun (WGS) entry which is preliminary data.</text>
</comment>
<evidence type="ECO:0000256" key="3">
    <source>
        <dbReference type="ARBA" id="ARBA00023125"/>
    </source>
</evidence>
<dbReference type="Gene3D" id="1.10.10.60">
    <property type="entry name" value="Homeodomain-like"/>
    <property type="match status" value="1"/>
</dbReference>
<keyword evidence="1" id="KW-0678">Repressor</keyword>
<sequence>MNQSFSSVWTREPRTAKSPTLSRGQIVRAAVELLDAEGLEALSMRRLGARLGSGATSIYWHVANKDEILELVLDEVYGELTVPDNGEATWREAAFSFAYAMRQAIFRHPWVTRVIGTTPALGPNAISLTERMLNLFARAGFQGLDRDYAVSTITSYVTGVTTPELSWKAVAAKTGIDSSELNAALLPTLEKVAADHPGLLAQYAEFNTLDTDTMRALNFDFGLTCIIDGLQARLDRGADGPPPGSRSAHPQPGSPARDDAPG</sequence>
<feature type="domain" description="HTH tetR-type" evidence="7">
    <location>
        <begin position="20"/>
        <end position="80"/>
    </location>
</feature>
<dbReference type="SUPFAM" id="SSF48498">
    <property type="entry name" value="Tetracyclin repressor-like, C-terminal domain"/>
    <property type="match status" value="1"/>
</dbReference>
<dbReference type="Pfam" id="PF00440">
    <property type="entry name" value="TetR_N"/>
    <property type="match status" value="1"/>
</dbReference>
<dbReference type="InterPro" id="IPR050109">
    <property type="entry name" value="HTH-type_TetR-like_transc_reg"/>
</dbReference>
<evidence type="ECO:0000256" key="4">
    <source>
        <dbReference type="ARBA" id="ARBA00023163"/>
    </source>
</evidence>
<dbReference type="Pfam" id="PF02909">
    <property type="entry name" value="TetR_C_1"/>
    <property type="match status" value="1"/>
</dbReference>
<keyword evidence="2" id="KW-0805">Transcription regulation</keyword>
<reference evidence="9" key="1">
    <citation type="journal article" date="2019" name="Int. J. Syst. Evol. Microbiol.">
        <title>The Global Catalogue of Microorganisms (GCM) 10K type strain sequencing project: providing services to taxonomists for standard genome sequencing and annotation.</title>
        <authorList>
            <consortium name="The Broad Institute Genomics Platform"/>
            <consortium name="The Broad Institute Genome Sequencing Center for Infectious Disease"/>
            <person name="Wu L."/>
            <person name="Ma J."/>
        </authorList>
    </citation>
    <scope>NUCLEOTIDE SEQUENCE [LARGE SCALE GENOMIC DNA]</scope>
    <source>
        <strain evidence="9">JCM 6242</strain>
    </source>
</reference>
<name>A0ABP6ISR4_9ACTN</name>
<dbReference type="InterPro" id="IPR003012">
    <property type="entry name" value="Tet_transcr_reg_TetR"/>
</dbReference>
<feature type="region of interest" description="Disordered" evidence="6">
    <location>
        <begin position="234"/>
        <end position="262"/>
    </location>
</feature>
<dbReference type="RefSeq" id="WP_344981328.1">
    <property type="nucleotide sequence ID" value="NZ_BAAAVI010000094.1"/>
</dbReference>
<dbReference type="PRINTS" id="PR00400">
    <property type="entry name" value="TETREPRESSOR"/>
</dbReference>
<organism evidence="8 9">
    <name type="scientific">Streptosporangium fragile</name>
    <dbReference type="NCBI Taxonomy" id="46186"/>
    <lineage>
        <taxon>Bacteria</taxon>
        <taxon>Bacillati</taxon>
        <taxon>Actinomycetota</taxon>
        <taxon>Actinomycetes</taxon>
        <taxon>Streptosporangiales</taxon>
        <taxon>Streptosporangiaceae</taxon>
        <taxon>Streptosporangium</taxon>
    </lineage>
</organism>
<dbReference type="PANTHER" id="PTHR30055">
    <property type="entry name" value="HTH-TYPE TRANSCRIPTIONAL REGULATOR RUTR"/>
    <property type="match status" value="1"/>
</dbReference>
<evidence type="ECO:0000256" key="5">
    <source>
        <dbReference type="PROSITE-ProRule" id="PRU00335"/>
    </source>
</evidence>
<proteinExistence type="predicted"/>